<feature type="transmembrane region" description="Helical" evidence="2">
    <location>
        <begin position="26"/>
        <end position="44"/>
    </location>
</feature>
<evidence type="ECO:0000256" key="1">
    <source>
        <dbReference type="SAM" id="MobiDB-lite"/>
    </source>
</evidence>
<protein>
    <submittedName>
        <fullName evidence="3">Uncharacterized protein</fullName>
    </submittedName>
</protein>
<evidence type="ECO:0000256" key="2">
    <source>
        <dbReference type="SAM" id="Phobius"/>
    </source>
</evidence>
<keyword evidence="4" id="KW-1185">Reference proteome</keyword>
<evidence type="ECO:0000313" key="3">
    <source>
        <dbReference type="EMBL" id="KAJ7713220.1"/>
    </source>
</evidence>
<sequence>MFSSAAKGVIQTVLSMWIFSDVLTRSRFYSIVIITCGTVFYTWAQTSKPRTRFPKNDPEKPLTDEQGMPVVNEKA</sequence>
<gene>
    <name evidence="3" type="ORF">B0H16DRAFT_1743549</name>
</gene>
<proteinExistence type="predicted"/>
<dbReference type="EMBL" id="JARKIB010000349">
    <property type="protein sequence ID" value="KAJ7713220.1"/>
    <property type="molecule type" value="Genomic_DNA"/>
</dbReference>
<comment type="caution">
    <text evidence="3">The sequence shown here is derived from an EMBL/GenBank/DDBJ whole genome shotgun (WGS) entry which is preliminary data.</text>
</comment>
<feature type="region of interest" description="Disordered" evidence="1">
    <location>
        <begin position="50"/>
        <end position="75"/>
    </location>
</feature>
<name>A0AAD7H6H7_9AGAR</name>
<accession>A0AAD7H6H7</accession>
<dbReference type="AlphaFoldDB" id="A0AAD7H6H7"/>
<keyword evidence="2" id="KW-0812">Transmembrane</keyword>
<reference evidence="3" key="1">
    <citation type="submission" date="2023-03" db="EMBL/GenBank/DDBJ databases">
        <title>Massive genome expansion in bonnet fungi (Mycena s.s.) driven by repeated elements and novel gene families across ecological guilds.</title>
        <authorList>
            <consortium name="Lawrence Berkeley National Laboratory"/>
            <person name="Harder C.B."/>
            <person name="Miyauchi S."/>
            <person name="Viragh M."/>
            <person name="Kuo A."/>
            <person name="Thoen E."/>
            <person name="Andreopoulos B."/>
            <person name="Lu D."/>
            <person name="Skrede I."/>
            <person name="Drula E."/>
            <person name="Henrissat B."/>
            <person name="Morin E."/>
            <person name="Kohler A."/>
            <person name="Barry K."/>
            <person name="LaButti K."/>
            <person name="Morin E."/>
            <person name="Salamov A."/>
            <person name="Lipzen A."/>
            <person name="Mereny Z."/>
            <person name="Hegedus B."/>
            <person name="Baldrian P."/>
            <person name="Stursova M."/>
            <person name="Weitz H."/>
            <person name="Taylor A."/>
            <person name="Grigoriev I.V."/>
            <person name="Nagy L.G."/>
            <person name="Martin F."/>
            <person name="Kauserud H."/>
        </authorList>
    </citation>
    <scope>NUCLEOTIDE SEQUENCE</scope>
    <source>
        <strain evidence="3">CBHHK182m</strain>
    </source>
</reference>
<dbReference type="Proteomes" id="UP001215598">
    <property type="component" value="Unassembled WGS sequence"/>
</dbReference>
<evidence type="ECO:0000313" key="4">
    <source>
        <dbReference type="Proteomes" id="UP001215598"/>
    </source>
</evidence>
<organism evidence="3 4">
    <name type="scientific">Mycena metata</name>
    <dbReference type="NCBI Taxonomy" id="1033252"/>
    <lineage>
        <taxon>Eukaryota</taxon>
        <taxon>Fungi</taxon>
        <taxon>Dikarya</taxon>
        <taxon>Basidiomycota</taxon>
        <taxon>Agaricomycotina</taxon>
        <taxon>Agaricomycetes</taxon>
        <taxon>Agaricomycetidae</taxon>
        <taxon>Agaricales</taxon>
        <taxon>Marasmiineae</taxon>
        <taxon>Mycenaceae</taxon>
        <taxon>Mycena</taxon>
    </lineage>
</organism>
<keyword evidence="2" id="KW-0472">Membrane</keyword>
<keyword evidence="2" id="KW-1133">Transmembrane helix</keyword>
<feature type="compositionally biased region" description="Basic and acidic residues" evidence="1">
    <location>
        <begin position="54"/>
        <end position="63"/>
    </location>
</feature>